<comment type="caution">
    <text evidence="1">The sequence shown here is derived from an EMBL/GenBank/DDBJ whole genome shotgun (WGS) entry which is preliminary data.</text>
</comment>
<gene>
    <name evidence="1" type="ORF">CLORY_40960</name>
</gene>
<evidence type="ECO:0000313" key="2">
    <source>
        <dbReference type="Proteomes" id="UP000190080"/>
    </source>
</evidence>
<keyword evidence="2" id="KW-1185">Reference proteome</keyword>
<dbReference type="PANTHER" id="PTHR30528">
    <property type="entry name" value="CYTOPLASMIC PROTEIN"/>
    <property type="match status" value="1"/>
</dbReference>
<reference evidence="1 2" key="1">
    <citation type="submission" date="2017-03" db="EMBL/GenBank/DDBJ databases">
        <title>Genome sequence of Clostridium oryzae DSM 28571.</title>
        <authorList>
            <person name="Poehlein A."/>
            <person name="Daniel R."/>
        </authorList>
    </citation>
    <scope>NUCLEOTIDE SEQUENCE [LARGE SCALE GENOMIC DNA]</scope>
    <source>
        <strain evidence="1 2">DSM 28571</strain>
    </source>
</reference>
<sequence length="395" mass="47009">MINYKVTRNIVCNYILWWQGLVGEKKYIGKDGVLQYIRHIGCIQYDPVDICGKNADIVLQSRVVEYSKNMLEELLYEQKQLIDCYDKNLSIIPSSNWKYFQYAKKNFKEYYKNMKNTELIINDINEKIKRKKYVCSKDIESEYKTDWGWGDTKISRVVLELMHREGELVVHHKIGNIKYYAYAKDYLSNETFDSQNAFFSREEYLEWRVYMRIVAVGALWNRGSDAWIGIDMNANERDNAIYNLLQNNKIVEIHLSDEKFPLYIPEEAEATFVQIVNGNKNVAARMEFIAPLDSILWDRKLIEMLFDFNYKWEIYTPSLKRQYGPYILPILYNDGFIGRIELIHNKEEKSLFIKNIWMEKDVEIDSRIKENYCDCISRFMKFNKCTQINGLTNLA</sequence>
<dbReference type="Pfam" id="PF06224">
    <property type="entry name" value="AlkZ-like"/>
    <property type="match status" value="1"/>
</dbReference>
<name>A0A1V4ID60_9CLOT</name>
<evidence type="ECO:0008006" key="3">
    <source>
        <dbReference type="Google" id="ProtNLM"/>
    </source>
</evidence>
<dbReference type="Proteomes" id="UP000190080">
    <property type="component" value="Unassembled WGS sequence"/>
</dbReference>
<dbReference type="RefSeq" id="WP_169911696.1">
    <property type="nucleotide sequence ID" value="NZ_MZGV01000084.1"/>
</dbReference>
<dbReference type="AlphaFoldDB" id="A0A1V4ID60"/>
<dbReference type="EMBL" id="MZGV01000084">
    <property type="protein sequence ID" value="OPJ57447.1"/>
    <property type="molecule type" value="Genomic_DNA"/>
</dbReference>
<dbReference type="InterPro" id="IPR009351">
    <property type="entry name" value="AlkZ-like"/>
</dbReference>
<dbReference type="PANTHER" id="PTHR30528:SF0">
    <property type="entry name" value="CYTOPLASMIC PROTEIN"/>
    <property type="match status" value="1"/>
</dbReference>
<accession>A0A1V4ID60</accession>
<evidence type="ECO:0000313" key="1">
    <source>
        <dbReference type="EMBL" id="OPJ57447.1"/>
    </source>
</evidence>
<dbReference type="STRING" id="1450648.CLORY_40960"/>
<proteinExistence type="predicted"/>
<organism evidence="1 2">
    <name type="scientific">Clostridium oryzae</name>
    <dbReference type="NCBI Taxonomy" id="1450648"/>
    <lineage>
        <taxon>Bacteria</taxon>
        <taxon>Bacillati</taxon>
        <taxon>Bacillota</taxon>
        <taxon>Clostridia</taxon>
        <taxon>Eubacteriales</taxon>
        <taxon>Clostridiaceae</taxon>
        <taxon>Clostridium</taxon>
    </lineage>
</organism>
<protein>
    <recommendedName>
        <fullName evidence="3">Winged helix DNA-binding domain-containing protein</fullName>
    </recommendedName>
</protein>